<keyword evidence="8" id="KW-1185">Reference proteome</keyword>
<dbReference type="PANTHER" id="PTHR35333:SF3">
    <property type="entry name" value="BETA-LACTAMASE-TYPE TRANSPEPTIDASE FOLD CONTAINING PROTEIN"/>
    <property type="match status" value="1"/>
</dbReference>
<dbReference type="RefSeq" id="WP_074206100.1">
    <property type="nucleotide sequence ID" value="NZ_FSQW01000002.1"/>
</dbReference>
<dbReference type="GO" id="GO:0030655">
    <property type="term" value="P:beta-lactam antibiotic catabolic process"/>
    <property type="evidence" value="ECO:0007669"/>
    <property type="project" value="InterPro"/>
</dbReference>
<dbReference type="EC" id="3.5.2.6" evidence="3"/>
<dbReference type="InterPro" id="IPR012338">
    <property type="entry name" value="Beta-lactam/transpept-like"/>
</dbReference>
<comment type="similarity">
    <text evidence="2">Belongs to the class-A beta-lactamase family.</text>
</comment>
<evidence type="ECO:0000313" key="8">
    <source>
        <dbReference type="Proteomes" id="UP000185192"/>
    </source>
</evidence>
<accession>A0A1N6H9H5</accession>
<comment type="catalytic activity">
    <reaction evidence="1">
        <text>a beta-lactam + H2O = a substituted beta-amino acid</text>
        <dbReference type="Rhea" id="RHEA:20401"/>
        <dbReference type="ChEBI" id="CHEBI:15377"/>
        <dbReference type="ChEBI" id="CHEBI:35627"/>
        <dbReference type="ChEBI" id="CHEBI:140347"/>
        <dbReference type="EC" id="3.5.2.6"/>
    </reaction>
</comment>
<proteinExistence type="inferred from homology"/>
<evidence type="ECO:0000259" key="6">
    <source>
        <dbReference type="Pfam" id="PF13354"/>
    </source>
</evidence>
<dbReference type="AlphaFoldDB" id="A0A1N6H9H5"/>
<evidence type="ECO:0000256" key="4">
    <source>
        <dbReference type="SAM" id="MobiDB-lite"/>
    </source>
</evidence>
<evidence type="ECO:0000256" key="2">
    <source>
        <dbReference type="ARBA" id="ARBA00009009"/>
    </source>
</evidence>
<evidence type="ECO:0000313" key="7">
    <source>
        <dbReference type="EMBL" id="SIO16461.1"/>
    </source>
</evidence>
<dbReference type="Gene3D" id="3.40.710.10">
    <property type="entry name" value="DD-peptidase/beta-lactamase superfamily"/>
    <property type="match status" value="1"/>
</dbReference>
<reference evidence="8" key="1">
    <citation type="submission" date="2016-11" db="EMBL/GenBank/DDBJ databases">
        <authorList>
            <person name="Varghese N."/>
            <person name="Submissions S."/>
        </authorList>
    </citation>
    <scope>NUCLEOTIDE SEQUENCE [LARGE SCALE GENOMIC DNA]</scope>
    <source>
        <strain evidence="8">DSM 22363</strain>
    </source>
</reference>
<evidence type="ECO:0000256" key="1">
    <source>
        <dbReference type="ARBA" id="ARBA00001526"/>
    </source>
</evidence>
<dbReference type="GO" id="GO:0046677">
    <property type="term" value="P:response to antibiotic"/>
    <property type="evidence" value="ECO:0007669"/>
    <property type="project" value="InterPro"/>
</dbReference>
<organism evidence="7 8">
    <name type="scientific">Parasphingorhabdus marina DSM 22363</name>
    <dbReference type="NCBI Taxonomy" id="1123272"/>
    <lineage>
        <taxon>Bacteria</taxon>
        <taxon>Pseudomonadati</taxon>
        <taxon>Pseudomonadota</taxon>
        <taxon>Alphaproteobacteria</taxon>
        <taxon>Sphingomonadales</taxon>
        <taxon>Sphingomonadaceae</taxon>
        <taxon>Parasphingorhabdus</taxon>
    </lineage>
</organism>
<evidence type="ECO:0000256" key="3">
    <source>
        <dbReference type="ARBA" id="ARBA00012865"/>
    </source>
</evidence>
<dbReference type="STRING" id="1123272.SAMN02745824_3193"/>
<dbReference type="InterPro" id="IPR045155">
    <property type="entry name" value="Beta-lactam_cat"/>
</dbReference>
<dbReference type="PROSITE" id="PS51257">
    <property type="entry name" value="PROKAR_LIPOPROTEIN"/>
    <property type="match status" value="1"/>
</dbReference>
<dbReference type="SUPFAM" id="SSF56601">
    <property type="entry name" value="beta-lactamase/transpeptidase-like"/>
    <property type="match status" value="1"/>
</dbReference>
<dbReference type="OrthoDB" id="9784149at2"/>
<feature type="region of interest" description="Disordered" evidence="4">
    <location>
        <begin position="30"/>
        <end position="54"/>
    </location>
</feature>
<feature type="domain" description="Beta-lactamase class A catalytic" evidence="6">
    <location>
        <begin position="92"/>
        <end position="343"/>
    </location>
</feature>
<dbReference type="EMBL" id="FSQW01000002">
    <property type="protein sequence ID" value="SIO16461.1"/>
    <property type="molecule type" value="Genomic_DNA"/>
</dbReference>
<evidence type="ECO:0000256" key="5">
    <source>
        <dbReference type="SAM" id="SignalP"/>
    </source>
</evidence>
<feature type="chain" id="PRO_5013246809" description="beta-lactamase" evidence="5">
    <location>
        <begin position="21"/>
        <end position="371"/>
    </location>
</feature>
<dbReference type="Pfam" id="PF13354">
    <property type="entry name" value="Beta-lactamase2"/>
    <property type="match status" value="1"/>
</dbReference>
<name>A0A1N6H9H5_9SPHN</name>
<protein>
    <recommendedName>
        <fullName evidence="3">beta-lactamase</fullName>
        <ecNumber evidence="3">3.5.2.6</ecNumber>
    </recommendedName>
</protein>
<dbReference type="PANTHER" id="PTHR35333">
    <property type="entry name" value="BETA-LACTAMASE"/>
    <property type="match status" value="1"/>
</dbReference>
<gene>
    <name evidence="7" type="ORF">SAMN02745824_3193</name>
</gene>
<dbReference type="GO" id="GO:0008800">
    <property type="term" value="F:beta-lactamase activity"/>
    <property type="evidence" value="ECO:0007669"/>
    <property type="project" value="UniProtKB-EC"/>
</dbReference>
<keyword evidence="5" id="KW-0732">Signal</keyword>
<dbReference type="Proteomes" id="UP000185192">
    <property type="component" value="Unassembled WGS sequence"/>
</dbReference>
<sequence>MTYFRYLATIVIACSISACVAPSQGSAPVTVERAKAPPQPPQKAKPKPRPPVTFAANQPDPALEREIFELWRAFPGKTGIAIKRIDSSKSGQNWEIGQRANENFPQQSVSKLWVAMTVLHKVDKGEISLSDSIRIGPDDLTLFYQPLAREVARNGAVTKSVYTLLDRALAQSDNTANDALLRHAGGPDAVNDFIRRSRLGEIRFGPGERLMQSRIAGLTWNQELSKGRKFYTARANLPIERRKQALADYLADPIDGATPGAIVNALDKMARGKLLSENSTRLLQSILTRTRSGPKRLKAGVPPGWGFLHKTGTGQVLGAVSTGYNDVGIMTAPDGTRYAVAVMLGNTTAPVPERMQLMQSVTRAVARYHRR</sequence>
<dbReference type="InterPro" id="IPR000871">
    <property type="entry name" value="Beta-lactam_class-A"/>
</dbReference>
<feature type="signal peptide" evidence="5">
    <location>
        <begin position="1"/>
        <end position="20"/>
    </location>
</feature>